<gene>
    <name evidence="6" type="ORF">IV500_00805</name>
</gene>
<dbReference type="GO" id="GO:0003700">
    <property type="term" value="F:DNA-binding transcription factor activity"/>
    <property type="evidence" value="ECO:0007669"/>
    <property type="project" value="TreeGrafter"/>
</dbReference>
<dbReference type="CDD" id="cd00090">
    <property type="entry name" value="HTH_ARSR"/>
    <property type="match status" value="1"/>
</dbReference>
<reference evidence="6 7" key="1">
    <citation type="submission" date="2020-11" db="EMBL/GenBank/DDBJ databases">
        <title>Arthrobacter antarcticus sp. nov., isolated from Antarctic Soil.</title>
        <authorList>
            <person name="Li J."/>
        </authorList>
    </citation>
    <scope>NUCLEOTIDE SEQUENCE [LARGE SCALE GENOMIC DNA]</scope>
    <source>
        <strain evidence="6 7">Z1-20</strain>
    </source>
</reference>
<evidence type="ECO:0000313" key="6">
    <source>
        <dbReference type="EMBL" id="MBG0737980.1"/>
    </source>
</evidence>
<dbReference type="InterPro" id="IPR014757">
    <property type="entry name" value="Tscrpt_reg_IclR_C"/>
</dbReference>
<evidence type="ECO:0000256" key="3">
    <source>
        <dbReference type="ARBA" id="ARBA00023163"/>
    </source>
</evidence>
<keyword evidence="2" id="KW-0238">DNA-binding</keyword>
<evidence type="ECO:0000256" key="2">
    <source>
        <dbReference type="ARBA" id="ARBA00023125"/>
    </source>
</evidence>
<organism evidence="6 7">
    <name type="scientific">Arthrobacter terrae</name>
    <dbReference type="NCBI Taxonomy" id="2935737"/>
    <lineage>
        <taxon>Bacteria</taxon>
        <taxon>Bacillati</taxon>
        <taxon>Actinomycetota</taxon>
        <taxon>Actinomycetes</taxon>
        <taxon>Micrococcales</taxon>
        <taxon>Micrococcaceae</taxon>
        <taxon>Arthrobacter</taxon>
    </lineage>
</organism>
<dbReference type="RefSeq" id="WP_196394920.1">
    <property type="nucleotide sequence ID" value="NZ_JADNYM010000001.1"/>
</dbReference>
<dbReference type="Gene3D" id="1.10.10.10">
    <property type="entry name" value="Winged helix-like DNA-binding domain superfamily/Winged helix DNA-binding domain"/>
    <property type="match status" value="1"/>
</dbReference>
<dbReference type="AlphaFoldDB" id="A0A931G439"/>
<evidence type="ECO:0000256" key="1">
    <source>
        <dbReference type="ARBA" id="ARBA00023015"/>
    </source>
</evidence>
<keyword evidence="7" id="KW-1185">Reference proteome</keyword>
<sequence>MTSILPEGQSSFERGLAVMMCIAARGEVNIVDIAEEVGVPASTVYRYVKTLRGLSLIEEHRGSYTPGWRLLELSGQHLTHTRLAELGVSVLESIVEGTAETAVLTVRSGLNAICLRQVVSPNPLRYAFEINQLLPLHAGAGQRVLLAHAPDSVIAKVLADRLARFTDKTLTRQDLIQQLTHIRQSGQAVSHGELNPGAVAISRPVFSGGEIICSLTVAGPQTRCSSNAWAHQASQALRTAATQLANAVELPRGKAS</sequence>
<evidence type="ECO:0000313" key="7">
    <source>
        <dbReference type="Proteomes" id="UP000655366"/>
    </source>
</evidence>
<dbReference type="EMBL" id="JADNYM010000001">
    <property type="protein sequence ID" value="MBG0737980.1"/>
    <property type="molecule type" value="Genomic_DNA"/>
</dbReference>
<dbReference type="Gene3D" id="3.30.450.40">
    <property type="match status" value="1"/>
</dbReference>
<dbReference type="InterPro" id="IPR036390">
    <property type="entry name" value="WH_DNA-bd_sf"/>
</dbReference>
<dbReference type="GO" id="GO:0003677">
    <property type="term" value="F:DNA binding"/>
    <property type="evidence" value="ECO:0007669"/>
    <property type="project" value="UniProtKB-KW"/>
</dbReference>
<accession>A0A931G439</accession>
<dbReference type="SMART" id="SM00346">
    <property type="entry name" value="HTH_ICLR"/>
    <property type="match status" value="1"/>
</dbReference>
<dbReference type="GO" id="GO:0045892">
    <property type="term" value="P:negative regulation of DNA-templated transcription"/>
    <property type="evidence" value="ECO:0007669"/>
    <property type="project" value="TreeGrafter"/>
</dbReference>
<dbReference type="InterPro" id="IPR029016">
    <property type="entry name" value="GAF-like_dom_sf"/>
</dbReference>
<dbReference type="PROSITE" id="PS51077">
    <property type="entry name" value="HTH_ICLR"/>
    <property type="match status" value="1"/>
</dbReference>
<dbReference type="PANTHER" id="PTHR30136:SF24">
    <property type="entry name" value="HTH-TYPE TRANSCRIPTIONAL REPRESSOR ALLR"/>
    <property type="match status" value="1"/>
</dbReference>
<protein>
    <submittedName>
        <fullName evidence="6">IclR family transcriptional regulator</fullName>
    </submittedName>
</protein>
<evidence type="ECO:0000259" key="4">
    <source>
        <dbReference type="PROSITE" id="PS51077"/>
    </source>
</evidence>
<dbReference type="InterPro" id="IPR011991">
    <property type="entry name" value="ArsR-like_HTH"/>
</dbReference>
<comment type="caution">
    <text evidence="6">The sequence shown here is derived from an EMBL/GenBank/DDBJ whole genome shotgun (WGS) entry which is preliminary data.</text>
</comment>
<dbReference type="PANTHER" id="PTHR30136">
    <property type="entry name" value="HELIX-TURN-HELIX TRANSCRIPTIONAL REGULATOR, ICLR FAMILY"/>
    <property type="match status" value="1"/>
</dbReference>
<dbReference type="Pfam" id="PF01614">
    <property type="entry name" value="IclR_C"/>
    <property type="match status" value="1"/>
</dbReference>
<dbReference type="SUPFAM" id="SSF46785">
    <property type="entry name" value="Winged helix' DNA-binding domain"/>
    <property type="match status" value="1"/>
</dbReference>
<dbReference type="Pfam" id="PF09339">
    <property type="entry name" value="HTH_IclR"/>
    <property type="match status" value="1"/>
</dbReference>
<dbReference type="SUPFAM" id="SSF55781">
    <property type="entry name" value="GAF domain-like"/>
    <property type="match status" value="1"/>
</dbReference>
<feature type="domain" description="HTH iclR-type" evidence="4">
    <location>
        <begin position="9"/>
        <end position="68"/>
    </location>
</feature>
<keyword evidence="3" id="KW-0804">Transcription</keyword>
<feature type="domain" description="IclR-ED" evidence="5">
    <location>
        <begin position="69"/>
        <end position="250"/>
    </location>
</feature>
<name>A0A931G439_9MICC</name>
<evidence type="ECO:0000259" key="5">
    <source>
        <dbReference type="PROSITE" id="PS51078"/>
    </source>
</evidence>
<dbReference type="InterPro" id="IPR050707">
    <property type="entry name" value="HTH_MetabolicPath_Reg"/>
</dbReference>
<dbReference type="Proteomes" id="UP000655366">
    <property type="component" value="Unassembled WGS sequence"/>
</dbReference>
<proteinExistence type="predicted"/>
<dbReference type="InterPro" id="IPR005471">
    <property type="entry name" value="Tscrpt_reg_IclR_N"/>
</dbReference>
<dbReference type="InterPro" id="IPR036388">
    <property type="entry name" value="WH-like_DNA-bd_sf"/>
</dbReference>
<keyword evidence="1" id="KW-0805">Transcription regulation</keyword>
<dbReference type="PROSITE" id="PS51078">
    <property type="entry name" value="ICLR_ED"/>
    <property type="match status" value="1"/>
</dbReference>